<dbReference type="PROSITE" id="PS00109">
    <property type="entry name" value="PROTEIN_KINASE_TYR"/>
    <property type="match status" value="1"/>
</dbReference>
<evidence type="ECO:0000256" key="2">
    <source>
        <dbReference type="SAM" id="Coils"/>
    </source>
</evidence>
<keyword evidence="5" id="KW-0418">Kinase</keyword>
<dbReference type="InterPro" id="IPR011009">
    <property type="entry name" value="Kinase-like_dom_sf"/>
</dbReference>
<keyword evidence="2" id="KW-0175">Coiled coil</keyword>
<comment type="similarity">
    <text evidence="1">Belongs to the apolipoprotein L family.</text>
</comment>
<keyword evidence="3" id="KW-1133">Transmembrane helix</keyword>
<evidence type="ECO:0000256" key="1">
    <source>
        <dbReference type="ARBA" id="ARBA00010090"/>
    </source>
</evidence>
<keyword evidence="3" id="KW-0472">Membrane</keyword>
<protein>
    <submittedName>
        <fullName evidence="5">Serine/threonine-protein kinase Nek4</fullName>
    </submittedName>
</protein>
<dbReference type="PANTHER" id="PTHR14096:SF34">
    <property type="entry name" value="APOLIPOPROTEIN L3-LIKE-RELATED"/>
    <property type="match status" value="1"/>
</dbReference>
<keyword evidence="6" id="KW-1185">Reference proteome</keyword>
<dbReference type="GO" id="GO:0042157">
    <property type="term" value="P:lipoprotein metabolic process"/>
    <property type="evidence" value="ECO:0007669"/>
    <property type="project" value="InterPro"/>
</dbReference>
<reference evidence="6" key="2">
    <citation type="submission" date="2019-02" db="EMBL/GenBank/DDBJ databases">
        <title>Opniocepnalus argus Var Kimnra genome.</title>
        <authorList>
            <person name="Zhou C."/>
            <person name="Xiao S."/>
        </authorList>
    </citation>
    <scope>NUCLEOTIDE SEQUENCE [LARGE SCALE GENOMIC DNA]</scope>
</reference>
<feature type="transmembrane region" description="Helical" evidence="3">
    <location>
        <begin position="244"/>
        <end position="267"/>
    </location>
</feature>
<dbReference type="SUPFAM" id="SSF56112">
    <property type="entry name" value="Protein kinase-like (PK-like)"/>
    <property type="match status" value="1"/>
</dbReference>
<dbReference type="GO" id="GO:0005524">
    <property type="term" value="F:ATP binding"/>
    <property type="evidence" value="ECO:0007669"/>
    <property type="project" value="InterPro"/>
</dbReference>
<reference evidence="5 6" key="1">
    <citation type="submission" date="2019-02" db="EMBL/GenBank/DDBJ databases">
        <title>Opniocepnalus argus genome.</title>
        <authorList>
            <person name="Zhou C."/>
            <person name="Xiao S."/>
        </authorList>
    </citation>
    <scope>NUCLEOTIDE SEQUENCE [LARGE SCALE GENOMIC DNA]</scope>
    <source>
        <strain evidence="5">OARG1902GOOAL</strain>
        <tissue evidence="5">Muscle</tissue>
    </source>
</reference>
<dbReference type="GO" id="GO:0008289">
    <property type="term" value="F:lipid binding"/>
    <property type="evidence" value="ECO:0007669"/>
    <property type="project" value="InterPro"/>
</dbReference>
<dbReference type="Pfam" id="PF05461">
    <property type="entry name" value="ApoL"/>
    <property type="match status" value="1"/>
</dbReference>
<feature type="domain" description="Protein kinase" evidence="4">
    <location>
        <begin position="1"/>
        <end position="175"/>
    </location>
</feature>
<dbReference type="Gene3D" id="1.10.510.10">
    <property type="entry name" value="Transferase(Phosphotransferase) domain 1"/>
    <property type="match status" value="1"/>
</dbReference>
<dbReference type="InterPro" id="IPR008405">
    <property type="entry name" value="ApoL"/>
</dbReference>
<accession>A0A6G1PUI4</accession>
<dbReference type="Proteomes" id="UP000503349">
    <property type="component" value="Chromosome 9"/>
</dbReference>
<proteinExistence type="inferred from homology"/>
<name>A0A6G1PUI4_CHAAH</name>
<dbReference type="GO" id="GO:0005576">
    <property type="term" value="C:extracellular region"/>
    <property type="evidence" value="ECO:0007669"/>
    <property type="project" value="InterPro"/>
</dbReference>
<feature type="transmembrane region" description="Helical" evidence="3">
    <location>
        <begin position="216"/>
        <end position="238"/>
    </location>
</feature>
<dbReference type="InterPro" id="IPR008266">
    <property type="entry name" value="Tyr_kinase_AS"/>
</dbReference>
<organism evidence="5 6">
    <name type="scientific">Channa argus</name>
    <name type="common">Northern snakehead</name>
    <name type="synonym">Ophicephalus argus</name>
    <dbReference type="NCBI Taxonomy" id="215402"/>
    <lineage>
        <taxon>Eukaryota</taxon>
        <taxon>Metazoa</taxon>
        <taxon>Chordata</taxon>
        <taxon>Craniata</taxon>
        <taxon>Vertebrata</taxon>
        <taxon>Euteleostomi</taxon>
        <taxon>Actinopterygii</taxon>
        <taxon>Neopterygii</taxon>
        <taxon>Teleostei</taxon>
        <taxon>Neoteleostei</taxon>
        <taxon>Acanthomorphata</taxon>
        <taxon>Anabantaria</taxon>
        <taxon>Anabantiformes</taxon>
        <taxon>Channoidei</taxon>
        <taxon>Channidae</taxon>
        <taxon>Channa</taxon>
    </lineage>
</organism>
<sequence length="500" mass="54901">MDYCQERNLATEIKNMSEPPKESEVLSYFVEICMALRTIHEKDLLHNDLTPENVFLTDYGIVCLGGFGKIHENFNKNSNQFERMHHLPPELFTEGTYDAKSDIWSVGCLLYELCTQKPVFSAETTIQLMPQIISGSYPTLPEQFSPALAELLNDILSKDPNARPTASEILAHPFIIHFLSRKAKTTVEELQTSLNSLRDLANGLERVHQGTTIGSLAGGVIGAVGGITSIVGLILAPITLGASLIVTGVGIGVGVVGGATAGLSNITNMVNQSTDRRAVHRIIKEIEHKMNAVFTLLQEIRNSLETIRTRCDSTVAPNSEDSNLNNENLTRLGLRAGRGLGGVAELVRLVQVMNMGRTAAQASRVVRVAEVATGVFSGLFVAVDLFFIAMDAKEIYHIRQAKAAEETITSEPVSKPRDSEPTFDKAQLLMQDSEPDISESQAQSPQNTTPIKSEIMKFVRSIREAADNLQKVLNELRSICSTLPSLGDNEEMEWQDMNFM</sequence>
<gene>
    <name evidence="5" type="ORF">EXN66_Car009565</name>
</gene>
<dbReference type="PANTHER" id="PTHR14096">
    <property type="entry name" value="APOLIPOPROTEIN L"/>
    <property type="match status" value="1"/>
</dbReference>
<keyword evidence="3" id="KW-0812">Transmembrane</keyword>
<dbReference type="GO" id="GO:0006869">
    <property type="term" value="P:lipid transport"/>
    <property type="evidence" value="ECO:0007669"/>
    <property type="project" value="InterPro"/>
</dbReference>
<evidence type="ECO:0000313" key="5">
    <source>
        <dbReference type="EMBL" id="KAF3693889.1"/>
    </source>
</evidence>
<dbReference type="Pfam" id="PF00069">
    <property type="entry name" value="Pkinase"/>
    <property type="match status" value="1"/>
</dbReference>
<feature type="transmembrane region" description="Helical" evidence="3">
    <location>
        <begin position="365"/>
        <end position="390"/>
    </location>
</feature>
<dbReference type="GO" id="GO:0016020">
    <property type="term" value="C:membrane"/>
    <property type="evidence" value="ECO:0007669"/>
    <property type="project" value="TreeGrafter"/>
</dbReference>
<evidence type="ECO:0000256" key="3">
    <source>
        <dbReference type="SAM" id="Phobius"/>
    </source>
</evidence>
<feature type="coiled-coil region" evidence="2">
    <location>
        <begin position="180"/>
        <end position="207"/>
    </location>
</feature>
<evidence type="ECO:0000259" key="4">
    <source>
        <dbReference type="PROSITE" id="PS50011"/>
    </source>
</evidence>
<dbReference type="PROSITE" id="PS50011">
    <property type="entry name" value="PROTEIN_KINASE_DOM"/>
    <property type="match status" value="1"/>
</dbReference>
<dbReference type="EMBL" id="CM015720">
    <property type="protein sequence ID" value="KAF3693889.1"/>
    <property type="molecule type" value="Genomic_DNA"/>
</dbReference>
<keyword evidence="5" id="KW-0808">Transferase</keyword>
<evidence type="ECO:0000313" key="6">
    <source>
        <dbReference type="Proteomes" id="UP000503349"/>
    </source>
</evidence>
<dbReference type="InterPro" id="IPR000719">
    <property type="entry name" value="Prot_kinase_dom"/>
</dbReference>
<dbReference type="GO" id="GO:0004672">
    <property type="term" value="F:protein kinase activity"/>
    <property type="evidence" value="ECO:0007669"/>
    <property type="project" value="InterPro"/>
</dbReference>
<dbReference type="AlphaFoldDB" id="A0A6G1PUI4"/>